<reference evidence="1 2" key="1">
    <citation type="submission" date="2019-11" db="EMBL/GenBank/DDBJ databases">
        <authorList>
            <person name="Cao P."/>
        </authorList>
    </citation>
    <scope>NUCLEOTIDE SEQUENCE [LARGE SCALE GENOMIC DNA]</scope>
    <source>
        <strain evidence="1 2">NEAU-AAG5</strain>
    </source>
</reference>
<evidence type="ECO:0000313" key="2">
    <source>
        <dbReference type="Proteomes" id="UP000432015"/>
    </source>
</evidence>
<keyword evidence="2" id="KW-1185">Reference proteome</keyword>
<dbReference type="EMBL" id="WOFH01000013">
    <property type="protein sequence ID" value="MUN41064.1"/>
    <property type="molecule type" value="Genomic_DNA"/>
</dbReference>
<accession>A0A7K1L9H7</accession>
<comment type="caution">
    <text evidence="1">The sequence shown here is derived from an EMBL/GenBank/DDBJ whole genome shotgun (WGS) entry which is preliminary data.</text>
</comment>
<evidence type="ECO:0000313" key="1">
    <source>
        <dbReference type="EMBL" id="MUN41064.1"/>
    </source>
</evidence>
<name>A0A7K1L9H7_9ACTN</name>
<sequence length="216" mass="23220">MRTDAGDELPFAPSHLVVAGYTGRDLDAVRRHIEELAAIGVPEPDGVPAFYEIAVDRLTTDASITVDGRSTSGEIEPVLLRAGGRHYLTVGSDHTDRELERQDVHLSKAACPKPIASTVIDLGDDPAAVAWDDIVARSWVDGTPYQEGTLAQMLPTGQVLAEWDRRGAGGTALALFGGTMPLLDGGFRYGTDWRMRLQVPGRAPLELAYSVTVRNG</sequence>
<gene>
    <name evidence="1" type="ORF">GNZ18_31335</name>
</gene>
<dbReference type="InterPro" id="IPR021269">
    <property type="entry name" value="DUF2848"/>
</dbReference>
<organism evidence="1 2">
    <name type="scientific">Actinomadura litoris</name>
    <dbReference type="NCBI Taxonomy" id="2678616"/>
    <lineage>
        <taxon>Bacteria</taxon>
        <taxon>Bacillati</taxon>
        <taxon>Actinomycetota</taxon>
        <taxon>Actinomycetes</taxon>
        <taxon>Streptosporangiales</taxon>
        <taxon>Thermomonosporaceae</taxon>
        <taxon>Actinomadura</taxon>
    </lineage>
</organism>
<proteinExistence type="predicted"/>
<dbReference type="Proteomes" id="UP000432015">
    <property type="component" value="Unassembled WGS sequence"/>
</dbReference>
<dbReference type="Pfam" id="PF11010">
    <property type="entry name" value="DUF2848"/>
    <property type="match status" value="1"/>
</dbReference>
<protein>
    <submittedName>
        <fullName evidence="1">DUF2848 domain-containing protein</fullName>
    </submittedName>
</protein>
<dbReference type="AlphaFoldDB" id="A0A7K1L9H7"/>